<dbReference type="AlphaFoldDB" id="A0A314V062"/>
<evidence type="ECO:0000313" key="2">
    <source>
        <dbReference type="Proteomes" id="UP000250321"/>
    </source>
</evidence>
<gene>
    <name evidence="1" type="ORF">Pyn_10587</name>
</gene>
<protein>
    <submittedName>
        <fullName evidence="1">Uncharacterized protein</fullName>
    </submittedName>
</protein>
<sequence length="59" mass="6907">MADDNMRTTTYHTFLPTTAEEEEAKRANSPENQARRIQVEIRKRSREPFMDIGSTIMFS</sequence>
<organism evidence="1 2">
    <name type="scientific">Prunus yedoensis var. nudiflora</name>
    <dbReference type="NCBI Taxonomy" id="2094558"/>
    <lineage>
        <taxon>Eukaryota</taxon>
        <taxon>Viridiplantae</taxon>
        <taxon>Streptophyta</taxon>
        <taxon>Embryophyta</taxon>
        <taxon>Tracheophyta</taxon>
        <taxon>Spermatophyta</taxon>
        <taxon>Magnoliopsida</taxon>
        <taxon>eudicotyledons</taxon>
        <taxon>Gunneridae</taxon>
        <taxon>Pentapetalae</taxon>
        <taxon>rosids</taxon>
        <taxon>fabids</taxon>
        <taxon>Rosales</taxon>
        <taxon>Rosaceae</taxon>
        <taxon>Amygdaloideae</taxon>
        <taxon>Amygdaleae</taxon>
        <taxon>Prunus</taxon>
    </lineage>
</organism>
<dbReference type="EMBL" id="PJQY01002858">
    <property type="protein sequence ID" value="PQM42202.1"/>
    <property type="molecule type" value="Genomic_DNA"/>
</dbReference>
<name>A0A314V062_PRUYE</name>
<accession>A0A314V062</accession>
<comment type="caution">
    <text evidence="1">The sequence shown here is derived from an EMBL/GenBank/DDBJ whole genome shotgun (WGS) entry which is preliminary data.</text>
</comment>
<proteinExistence type="predicted"/>
<evidence type="ECO:0000313" key="1">
    <source>
        <dbReference type="EMBL" id="PQM42202.1"/>
    </source>
</evidence>
<reference evidence="1 2" key="1">
    <citation type="submission" date="2018-02" db="EMBL/GenBank/DDBJ databases">
        <title>Draft genome of wild Prunus yedoensis var. nudiflora.</title>
        <authorList>
            <person name="Baek S."/>
            <person name="Kim J.-H."/>
            <person name="Choi K."/>
            <person name="Kim G.-B."/>
            <person name="Cho A."/>
            <person name="Jang H."/>
            <person name="Shin C.-H."/>
            <person name="Yu H.-J."/>
            <person name="Mun J.-H."/>
        </authorList>
    </citation>
    <scope>NUCLEOTIDE SEQUENCE [LARGE SCALE GENOMIC DNA]</scope>
    <source>
        <strain evidence="2">cv. Jeju island</strain>
        <tissue evidence="1">Leaf</tissue>
    </source>
</reference>
<dbReference type="OrthoDB" id="10524287at2759"/>
<keyword evidence="2" id="KW-1185">Reference proteome</keyword>
<dbReference type="Proteomes" id="UP000250321">
    <property type="component" value="Unassembled WGS sequence"/>
</dbReference>